<evidence type="ECO:0000313" key="5">
    <source>
        <dbReference type="Proteomes" id="UP000181917"/>
    </source>
</evidence>
<dbReference type="InterPro" id="IPR009100">
    <property type="entry name" value="AcylCoA_DH/oxidase_NM_dom_sf"/>
</dbReference>
<dbReference type="Gene3D" id="2.40.110.10">
    <property type="entry name" value="Butyryl-CoA Dehydrogenase, subunit A, domain 2"/>
    <property type="match status" value="1"/>
</dbReference>
<dbReference type="Pfam" id="PF08028">
    <property type="entry name" value="Acyl-CoA_dh_2"/>
    <property type="match status" value="1"/>
</dbReference>
<dbReference type="SUPFAM" id="SSF47203">
    <property type="entry name" value="Acyl-CoA dehydrogenase C-terminal domain-like"/>
    <property type="match status" value="1"/>
</dbReference>
<dbReference type="GO" id="GO:0006552">
    <property type="term" value="P:L-leucine catabolic process"/>
    <property type="evidence" value="ECO:0007669"/>
    <property type="project" value="TreeGrafter"/>
</dbReference>
<name>A0A1H1C894_9MICC</name>
<dbReference type="InterPro" id="IPR013786">
    <property type="entry name" value="AcylCoA_DH/ox_N"/>
</dbReference>
<gene>
    <name evidence="4" type="ORF">SAMN04489742_1792</name>
</gene>
<dbReference type="OrthoDB" id="571684at2"/>
<evidence type="ECO:0000259" key="3">
    <source>
        <dbReference type="Pfam" id="PF08028"/>
    </source>
</evidence>
<proteinExistence type="predicted"/>
<protein>
    <submittedName>
        <fullName evidence="4">Acyl-CoA dehydrogenase</fullName>
    </submittedName>
</protein>
<dbReference type="PANTHER" id="PTHR43884">
    <property type="entry name" value="ACYL-COA DEHYDROGENASE"/>
    <property type="match status" value="1"/>
</dbReference>
<feature type="domain" description="Acyl-CoA dehydrogenase/oxidase N-terminal" evidence="2">
    <location>
        <begin position="19"/>
        <end position="112"/>
    </location>
</feature>
<reference evidence="4 5" key="1">
    <citation type="submission" date="2016-10" db="EMBL/GenBank/DDBJ databases">
        <authorList>
            <person name="de Groot N.N."/>
        </authorList>
    </citation>
    <scope>NUCLEOTIDE SEQUENCE [LARGE SCALE GENOMIC DNA]</scope>
    <source>
        <strain evidence="4 5">DSM 20117</strain>
    </source>
</reference>
<dbReference type="SUPFAM" id="SSF56645">
    <property type="entry name" value="Acyl-CoA dehydrogenase NM domain-like"/>
    <property type="match status" value="1"/>
</dbReference>
<sequence>MSDNVFATAAAKYRPIFARIAAGALDREQARELPFEQIGWLKEAGFGAARIPAEFGGDGLNWEEFTQLLIELAAADSNIPQALRAHIALTEEHLYHHHREDRSVWLQRFANGQLAGNAWTEPGVGGTGTVLDEAGGKLVLNGRKFYTTGTIFADWIDVTAKRPDGTDVSVIISTKTAGVETFDDWDGFGQRLTGSGTTVFTDAEVGPANVSAFADRFPYQTALYQHILLVSLAGIAKAVVTDVAANVRERKRVFGHGNAPLVRNDAQILQVVGEISAKAYAAEATTLRVAQTLDRVFASRLQNDDAEKAANIAIELESGQAQIVLSALVPDAAGALFNVLGASSTSTGKALDRHWRNARTVATHNPFIYKSRIVGDWEVNATEPPYVWTIGVAGADAERRTAAV</sequence>
<dbReference type="KEGG" id="acry:AC20117_08405"/>
<dbReference type="Proteomes" id="UP000181917">
    <property type="component" value="Unassembled WGS sequence"/>
</dbReference>
<evidence type="ECO:0000256" key="1">
    <source>
        <dbReference type="ARBA" id="ARBA00023002"/>
    </source>
</evidence>
<dbReference type="InterPro" id="IPR046373">
    <property type="entry name" value="Acyl-CoA_Oxase/DH_mid-dom_sf"/>
</dbReference>
<dbReference type="EMBL" id="FNKH01000002">
    <property type="protein sequence ID" value="SDQ60374.1"/>
    <property type="molecule type" value="Genomic_DNA"/>
</dbReference>
<organism evidence="4 5">
    <name type="scientific">Crystallibacter crystallopoietes</name>
    <dbReference type="NCBI Taxonomy" id="37928"/>
    <lineage>
        <taxon>Bacteria</taxon>
        <taxon>Bacillati</taxon>
        <taxon>Actinomycetota</taxon>
        <taxon>Actinomycetes</taxon>
        <taxon>Micrococcales</taxon>
        <taxon>Micrococcaceae</taxon>
        <taxon>Crystallibacter</taxon>
    </lineage>
</organism>
<dbReference type="InterPro" id="IPR013107">
    <property type="entry name" value="Acyl-CoA_DH_C"/>
</dbReference>
<accession>A0A1H1C894</accession>
<dbReference type="Gene3D" id="1.20.140.10">
    <property type="entry name" value="Butyryl-CoA Dehydrogenase, subunit A, domain 3"/>
    <property type="match status" value="1"/>
</dbReference>
<dbReference type="RefSeq" id="WP_074700116.1">
    <property type="nucleotide sequence ID" value="NZ_CP018863.1"/>
</dbReference>
<keyword evidence="1" id="KW-0560">Oxidoreductase</keyword>
<dbReference type="AlphaFoldDB" id="A0A1H1C894"/>
<dbReference type="GO" id="GO:0050660">
    <property type="term" value="F:flavin adenine dinucleotide binding"/>
    <property type="evidence" value="ECO:0007669"/>
    <property type="project" value="InterPro"/>
</dbReference>
<dbReference type="InterPro" id="IPR037069">
    <property type="entry name" value="AcylCoA_DH/ox_N_sf"/>
</dbReference>
<dbReference type="Gene3D" id="1.10.540.10">
    <property type="entry name" value="Acyl-CoA dehydrogenase/oxidase, N-terminal domain"/>
    <property type="match status" value="1"/>
</dbReference>
<dbReference type="STRING" id="37928.SAMN04489742_1792"/>
<dbReference type="Pfam" id="PF02771">
    <property type="entry name" value="Acyl-CoA_dh_N"/>
    <property type="match status" value="1"/>
</dbReference>
<feature type="domain" description="Acyl-CoA dehydrogenase C-terminal" evidence="3">
    <location>
        <begin position="234"/>
        <end position="365"/>
    </location>
</feature>
<keyword evidence="5" id="KW-1185">Reference proteome</keyword>
<dbReference type="InterPro" id="IPR036250">
    <property type="entry name" value="AcylCo_DH-like_C"/>
</dbReference>
<evidence type="ECO:0000313" key="4">
    <source>
        <dbReference type="EMBL" id="SDQ60374.1"/>
    </source>
</evidence>
<evidence type="ECO:0000259" key="2">
    <source>
        <dbReference type="Pfam" id="PF02771"/>
    </source>
</evidence>
<dbReference type="GO" id="GO:0008470">
    <property type="term" value="F:3-methylbutanoyl-CoA dehydrogenase activity"/>
    <property type="evidence" value="ECO:0007669"/>
    <property type="project" value="TreeGrafter"/>
</dbReference>
<dbReference type="PANTHER" id="PTHR43884:SF12">
    <property type="entry name" value="ISOVALERYL-COA DEHYDROGENASE, MITOCHONDRIAL-RELATED"/>
    <property type="match status" value="1"/>
</dbReference>
<dbReference type="PIRSF" id="PIRSF016578">
    <property type="entry name" value="HsaA"/>
    <property type="match status" value="1"/>
</dbReference>